<keyword evidence="2" id="KW-0645">Protease</keyword>
<dbReference type="PROSITE" id="PS50106">
    <property type="entry name" value="PDZ"/>
    <property type="match status" value="1"/>
</dbReference>
<dbReference type="SMART" id="SM00228">
    <property type="entry name" value="PDZ"/>
    <property type="match status" value="2"/>
</dbReference>
<feature type="domain" description="PDZ" evidence="4">
    <location>
        <begin position="82"/>
        <end position="139"/>
    </location>
</feature>
<name>A0ABX7RA35_9GAMM</name>
<proteinExistence type="inferred from homology"/>
<evidence type="ECO:0000313" key="5">
    <source>
        <dbReference type="EMBL" id="QSX74949.1"/>
    </source>
</evidence>
<comment type="similarity">
    <text evidence="1">Belongs to the peptidase S1C family.</text>
</comment>
<feature type="region of interest" description="Disordered" evidence="3">
    <location>
        <begin position="349"/>
        <end position="407"/>
    </location>
</feature>
<dbReference type="InterPro" id="IPR001478">
    <property type="entry name" value="PDZ"/>
</dbReference>
<evidence type="ECO:0000256" key="3">
    <source>
        <dbReference type="SAM" id="MobiDB-lite"/>
    </source>
</evidence>
<reference evidence="5 6" key="1">
    <citation type="submission" date="2021-02" db="EMBL/GenBank/DDBJ databases">
        <title>Lysobacter arenosi sp. nov., isolated from soil of gangwondo yeongwol, south Korea.</title>
        <authorList>
            <person name="Kim K.R."/>
            <person name="Kim K.H."/>
            <person name="Jeon C.O."/>
        </authorList>
    </citation>
    <scope>NUCLEOTIDE SEQUENCE [LARGE SCALE GENOMIC DNA]</scope>
    <source>
        <strain evidence="5 6">R7</strain>
    </source>
</reference>
<evidence type="ECO:0000256" key="1">
    <source>
        <dbReference type="ARBA" id="ARBA00010541"/>
    </source>
</evidence>
<dbReference type="SUPFAM" id="SSF50156">
    <property type="entry name" value="PDZ domain-like"/>
    <property type="match status" value="2"/>
</dbReference>
<evidence type="ECO:0000313" key="6">
    <source>
        <dbReference type="Proteomes" id="UP000663400"/>
    </source>
</evidence>
<evidence type="ECO:0000256" key="2">
    <source>
        <dbReference type="ARBA" id="ARBA00022825"/>
    </source>
</evidence>
<keyword evidence="2" id="KW-0378">Hydrolase</keyword>
<protein>
    <submittedName>
        <fullName evidence="5">PDZ domain-containing protein</fullName>
    </submittedName>
</protein>
<keyword evidence="6" id="KW-1185">Reference proteome</keyword>
<evidence type="ECO:0000259" key="4">
    <source>
        <dbReference type="PROSITE" id="PS50106"/>
    </source>
</evidence>
<sequence>MSSRSSLRAQRRGMAMFKPTVLAASIGLSIGLLFAFVATAQTTGTGAADAAKAKELAAAREDLRQAAKRVAELSGGYDVARQMNLERRFEQRPVIGVVLAPEAKVGVRIAAVTPDSAAAKAGLRSGDLLTTINGKPLAGKDSDQRLTAARAQLGDLDTQKAITLGYERDGKTASAKVTPQIGDRVWLMRDGNGGVFAGRGEGMDGPLMWTPDGEGAQPRPMPLPLISPEVRTEIIRMGPTGDCKGADCRLPLLAETFRWSGLNLAAVDGQLGRYFGTDHGVLVVSTGPELDGLQAGDVIQRIDGKDVKTPREAMAALRDKPADSKVGVTYLRDRKSATAQITVPRTAMLRLPPVPPAPPAPPKAPVAPKAPAAPKPPAPPQALEMPAPPAPPAAPAPPAPPTFSLLL</sequence>
<organism evidence="5 6">
    <name type="scientific">Lysobacter arenosi</name>
    <dbReference type="NCBI Taxonomy" id="2795387"/>
    <lineage>
        <taxon>Bacteria</taxon>
        <taxon>Pseudomonadati</taxon>
        <taxon>Pseudomonadota</taxon>
        <taxon>Gammaproteobacteria</taxon>
        <taxon>Lysobacterales</taxon>
        <taxon>Lysobacteraceae</taxon>
        <taxon>Lysobacter</taxon>
    </lineage>
</organism>
<feature type="compositionally biased region" description="Pro residues" evidence="3">
    <location>
        <begin position="371"/>
        <end position="401"/>
    </location>
</feature>
<dbReference type="Gene3D" id="2.30.42.10">
    <property type="match status" value="2"/>
</dbReference>
<dbReference type="PANTHER" id="PTHR22939:SF129">
    <property type="entry name" value="SERINE PROTEASE HTRA2, MITOCHONDRIAL"/>
    <property type="match status" value="1"/>
</dbReference>
<accession>A0ABX7RA35</accession>
<dbReference type="InterPro" id="IPR036034">
    <property type="entry name" value="PDZ_sf"/>
</dbReference>
<dbReference type="EMBL" id="CP071517">
    <property type="protein sequence ID" value="QSX74949.1"/>
    <property type="molecule type" value="Genomic_DNA"/>
</dbReference>
<feature type="compositionally biased region" description="Pro residues" evidence="3">
    <location>
        <begin position="352"/>
        <end position="365"/>
    </location>
</feature>
<dbReference type="PANTHER" id="PTHR22939">
    <property type="entry name" value="SERINE PROTEASE FAMILY S1C HTRA-RELATED"/>
    <property type="match status" value="1"/>
</dbReference>
<dbReference type="RefSeq" id="WP_200604196.1">
    <property type="nucleotide sequence ID" value="NZ_CP071517.1"/>
</dbReference>
<keyword evidence="2" id="KW-0720">Serine protease</keyword>
<dbReference type="Pfam" id="PF13180">
    <property type="entry name" value="PDZ_2"/>
    <property type="match status" value="2"/>
</dbReference>
<gene>
    <name evidence="5" type="ORF">HIV01_017720</name>
</gene>
<dbReference type="Proteomes" id="UP000663400">
    <property type="component" value="Chromosome"/>
</dbReference>